<dbReference type="InterPro" id="IPR018108">
    <property type="entry name" value="MCP_transmembrane"/>
</dbReference>
<dbReference type="Gene3D" id="1.50.40.10">
    <property type="entry name" value="Mitochondrial carrier domain"/>
    <property type="match status" value="1"/>
</dbReference>
<keyword evidence="9 10" id="KW-0472">Membrane</keyword>
<keyword evidence="14" id="KW-1185">Reference proteome</keyword>
<evidence type="ECO:0000313" key="13">
    <source>
        <dbReference type="EMBL" id="KAB7494495.1"/>
    </source>
</evidence>
<evidence type="ECO:0000313" key="14">
    <source>
        <dbReference type="Proteomes" id="UP000326759"/>
    </source>
</evidence>
<name>A0A5N5SK98_9CRUS</name>
<evidence type="ECO:0000256" key="2">
    <source>
        <dbReference type="ARBA" id="ARBA00006375"/>
    </source>
</evidence>
<evidence type="ECO:0000256" key="6">
    <source>
        <dbReference type="ARBA" id="ARBA00022787"/>
    </source>
</evidence>
<dbReference type="PROSITE" id="PS50920">
    <property type="entry name" value="SOLCAR"/>
    <property type="match status" value="1"/>
</dbReference>
<dbReference type="OrthoDB" id="2403262at2759"/>
<comment type="subcellular location">
    <subcellularLocation>
        <location evidence="1">Mitochondrion outer membrane</location>
        <topology evidence="1">Multi-pass membrane protein</topology>
    </subcellularLocation>
</comment>
<evidence type="ECO:0000256" key="9">
    <source>
        <dbReference type="ARBA" id="ARBA00023136"/>
    </source>
</evidence>
<evidence type="ECO:0000256" key="11">
    <source>
        <dbReference type="RuleBase" id="RU000488"/>
    </source>
</evidence>
<evidence type="ECO:0000256" key="12">
    <source>
        <dbReference type="SAM" id="MobiDB-lite"/>
    </source>
</evidence>
<proteinExistence type="inferred from homology"/>
<keyword evidence="8" id="KW-0496">Mitochondrion</keyword>
<evidence type="ECO:0000256" key="10">
    <source>
        <dbReference type="PROSITE-ProRule" id="PRU00282"/>
    </source>
</evidence>
<dbReference type="InterPro" id="IPR039158">
    <property type="entry name" value="SLC25A46"/>
</dbReference>
<keyword evidence="7" id="KW-1133">Transmembrane helix</keyword>
<evidence type="ECO:0000256" key="3">
    <source>
        <dbReference type="ARBA" id="ARBA00022448"/>
    </source>
</evidence>
<reference evidence="13 14" key="1">
    <citation type="journal article" date="2019" name="PLoS Biol.">
        <title>Sex chromosomes control vertical transmission of feminizing Wolbachia symbionts in an isopod.</title>
        <authorList>
            <person name="Becking T."/>
            <person name="Chebbi M.A."/>
            <person name="Giraud I."/>
            <person name="Moumen B."/>
            <person name="Laverre T."/>
            <person name="Caubet Y."/>
            <person name="Peccoud J."/>
            <person name="Gilbert C."/>
            <person name="Cordaux R."/>
        </authorList>
    </citation>
    <scope>NUCLEOTIDE SEQUENCE [LARGE SCALE GENOMIC DNA]</scope>
    <source>
        <strain evidence="13">ANa2</strain>
        <tissue evidence="13">Whole body excluding digestive tract and cuticle</tissue>
    </source>
</reference>
<keyword evidence="3 11" id="KW-0813">Transport</keyword>
<evidence type="ECO:0000256" key="5">
    <source>
        <dbReference type="ARBA" id="ARBA00022737"/>
    </source>
</evidence>
<evidence type="ECO:0000256" key="7">
    <source>
        <dbReference type="ARBA" id="ARBA00022989"/>
    </source>
</evidence>
<accession>A0A5N5SK98</accession>
<evidence type="ECO:0000256" key="8">
    <source>
        <dbReference type="ARBA" id="ARBA00023128"/>
    </source>
</evidence>
<organism evidence="13 14">
    <name type="scientific">Armadillidium nasatum</name>
    <dbReference type="NCBI Taxonomy" id="96803"/>
    <lineage>
        <taxon>Eukaryota</taxon>
        <taxon>Metazoa</taxon>
        <taxon>Ecdysozoa</taxon>
        <taxon>Arthropoda</taxon>
        <taxon>Crustacea</taxon>
        <taxon>Multicrustacea</taxon>
        <taxon>Malacostraca</taxon>
        <taxon>Eumalacostraca</taxon>
        <taxon>Peracarida</taxon>
        <taxon>Isopoda</taxon>
        <taxon>Oniscidea</taxon>
        <taxon>Crinocheta</taxon>
        <taxon>Armadillidiidae</taxon>
        <taxon>Armadillidium</taxon>
    </lineage>
</organism>
<dbReference type="Proteomes" id="UP000326759">
    <property type="component" value="Unassembled WGS sequence"/>
</dbReference>
<dbReference type="Pfam" id="PF00153">
    <property type="entry name" value="Mito_carr"/>
    <property type="match status" value="1"/>
</dbReference>
<evidence type="ECO:0000256" key="4">
    <source>
        <dbReference type="ARBA" id="ARBA00022692"/>
    </source>
</evidence>
<dbReference type="SUPFAM" id="SSF103506">
    <property type="entry name" value="Mitochondrial carrier"/>
    <property type="match status" value="1"/>
</dbReference>
<comment type="caution">
    <text evidence="13">The sequence shown here is derived from an EMBL/GenBank/DDBJ whole genome shotgun (WGS) entry which is preliminary data.</text>
</comment>
<dbReference type="PANTHER" id="PTHR21252">
    <property type="entry name" value="TB1 PROTEIN-RELATED"/>
    <property type="match status" value="1"/>
</dbReference>
<keyword evidence="6" id="KW-1000">Mitochondrion outer membrane</keyword>
<feature type="region of interest" description="Disordered" evidence="12">
    <location>
        <begin position="434"/>
        <end position="473"/>
    </location>
</feature>
<dbReference type="InterPro" id="IPR023395">
    <property type="entry name" value="MCP_dom_sf"/>
</dbReference>
<dbReference type="GO" id="GO:0090149">
    <property type="term" value="P:mitochondrial membrane fission"/>
    <property type="evidence" value="ECO:0007669"/>
    <property type="project" value="InterPro"/>
</dbReference>
<protein>
    <submittedName>
        <fullName evidence="13">Solute carrier family 25 member 46</fullName>
    </submittedName>
</protein>
<dbReference type="PANTHER" id="PTHR21252:SF2">
    <property type="entry name" value="MITOCHONDRIAL OUTER MEMBRANE PROTEIN SLC25A46"/>
    <property type="match status" value="1"/>
</dbReference>
<dbReference type="AlphaFoldDB" id="A0A5N5SK98"/>
<keyword evidence="4 10" id="KW-0812">Transmembrane</keyword>
<dbReference type="GO" id="GO:0005741">
    <property type="term" value="C:mitochondrial outer membrane"/>
    <property type="evidence" value="ECO:0007669"/>
    <property type="project" value="UniProtKB-SubCell"/>
</dbReference>
<dbReference type="EMBL" id="SEYY01023965">
    <property type="protein sequence ID" value="KAB7494495.1"/>
    <property type="molecule type" value="Genomic_DNA"/>
</dbReference>
<feature type="repeat" description="Solcar" evidence="10">
    <location>
        <begin position="285"/>
        <end position="387"/>
    </location>
</feature>
<sequence>MAGLDDYQFYTNLKEKDSPFWQKVDTQYPEEPANISRPSSFPENLKDISVNPNPFKKTSNFDDVRDNHSQFEKYGEVSITLISVCTENLLSHPFIVLKRQCQVNVSSQRYHLTPFTLFPALFHIQSRQGLSALWKGLGSVLTVRGVTLALEDFLSKFTPWPKEISPHSSLKMIGQHLLLKCSALALITPFYSASLVETVQSEVTSERPGIFDVFKEGLYRLLSFTQPQTGRMLPVWLLIVPTVAHGILQYIIGNIVSTATTQILRSLQRKCQKRQGALLRDPSLSDASIRLQASFIGHCVADAILFPLETILHRLHLQGTRTIIDSLDGGYEVKPILTRYEGFFDCLSTTVKEEGVLGLFKGYGALCIQYAMYGTVLKFAHIIIRDVSLFLSPPVPKPISQSHVAPLTPGVAYPPVTAFHSGVSSLHSSPIHVARSREARNPHSGSVDLGDLSGMEYSSSPSPRPGASHNIDVKAEIERHKANLYQYRN</sequence>
<comment type="similarity">
    <text evidence="2 11">Belongs to the mitochondrial carrier (TC 2.A.29) family.</text>
</comment>
<evidence type="ECO:0000256" key="1">
    <source>
        <dbReference type="ARBA" id="ARBA00004374"/>
    </source>
</evidence>
<gene>
    <name evidence="13" type="ORF">Anas_11356</name>
</gene>
<keyword evidence="5" id="KW-0677">Repeat</keyword>